<dbReference type="RefSeq" id="WP_093275311.1">
    <property type="nucleotide sequence ID" value="NZ_FNDD01000017.1"/>
</dbReference>
<dbReference type="EC" id="3.1.4.1" evidence="5"/>
<dbReference type="Pfam" id="PF21315">
    <property type="entry name" value="FAN1_HTH"/>
    <property type="match status" value="1"/>
</dbReference>
<evidence type="ECO:0000256" key="2">
    <source>
        <dbReference type="ARBA" id="ARBA00001936"/>
    </source>
</evidence>
<evidence type="ECO:0000256" key="9">
    <source>
        <dbReference type="ARBA" id="ARBA00022842"/>
    </source>
</evidence>
<keyword evidence="8" id="KW-0378">Hydrolase</keyword>
<name>A0A1G8CT03_9VIBR</name>
<evidence type="ECO:0000256" key="4">
    <source>
        <dbReference type="ARBA" id="ARBA00005533"/>
    </source>
</evidence>
<evidence type="ECO:0000256" key="5">
    <source>
        <dbReference type="ARBA" id="ARBA00012029"/>
    </source>
</evidence>
<dbReference type="SMART" id="SM00990">
    <property type="entry name" value="VRR_NUC"/>
    <property type="match status" value="1"/>
</dbReference>
<evidence type="ECO:0000313" key="12">
    <source>
        <dbReference type="EMBL" id="SDH48612.1"/>
    </source>
</evidence>
<comment type="similarity">
    <text evidence="4">Belongs to the FAN1 family.</text>
</comment>
<dbReference type="Pfam" id="PF08774">
    <property type="entry name" value="VRR_NUC"/>
    <property type="match status" value="1"/>
</dbReference>
<evidence type="ECO:0000256" key="7">
    <source>
        <dbReference type="ARBA" id="ARBA00022723"/>
    </source>
</evidence>
<dbReference type="STRING" id="861298.SAMN04488136_11758"/>
<dbReference type="PANTHER" id="PTHR15749:SF4">
    <property type="entry name" value="FANCONI-ASSOCIATED NUCLEASE 1"/>
    <property type="match status" value="1"/>
</dbReference>
<keyword evidence="13" id="KW-1185">Reference proteome</keyword>
<dbReference type="GO" id="GO:0036297">
    <property type="term" value="P:interstrand cross-link repair"/>
    <property type="evidence" value="ECO:0007669"/>
    <property type="project" value="InterPro"/>
</dbReference>
<evidence type="ECO:0000256" key="6">
    <source>
        <dbReference type="ARBA" id="ARBA00022722"/>
    </source>
</evidence>
<evidence type="ECO:0000256" key="1">
    <source>
        <dbReference type="ARBA" id="ARBA00000983"/>
    </source>
</evidence>
<feature type="domain" description="VRR-NUC" evidence="11">
    <location>
        <begin position="436"/>
        <end position="534"/>
    </location>
</feature>
<dbReference type="GO" id="GO:0003676">
    <property type="term" value="F:nucleic acid binding"/>
    <property type="evidence" value="ECO:0007669"/>
    <property type="project" value="InterPro"/>
</dbReference>
<keyword evidence="6" id="KW-0540">Nuclease</keyword>
<keyword evidence="7" id="KW-0479">Metal-binding</keyword>
<dbReference type="GO" id="GO:0004528">
    <property type="term" value="F:phosphodiesterase I activity"/>
    <property type="evidence" value="ECO:0007669"/>
    <property type="project" value="UniProtKB-EC"/>
</dbReference>
<dbReference type="Gene3D" id="3.40.1350.10">
    <property type="match status" value="1"/>
</dbReference>
<comment type="catalytic activity">
    <reaction evidence="1">
        <text>Hydrolytically removes 5'-nucleotides successively from the 3'-hydroxy termini of 3'-hydroxy-terminated oligonucleotides.</text>
        <dbReference type="EC" id="3.1.4.1"/>
    </reaction>
</comment>
<dbReference type="AlphaFoldDB" id="A0A1G8CT03"/>
<keyword evidence="10" id="KW-0464">Manganese</keyword>
<evidence type="ECO:0000259" key="11">
    <source>
        <dbReference type="SMART" id="SM00990"/>
    </source>
</evidence>
<dbReference type="InterPro" id="IPR014883">
    <property type="entry name" value="VRR_NUC"/>
</dbReference>
<dbReference type="GO" id="GO:0046872">
    <property type="term" value="F:metal ion binding"/>
    <property type="evidence" value="ECO:0007669"/>
    <property type="project" value="UniProtKB-KW"/>
</dbReference>
<evidence type="ECO:0000256" key="3">
    <source>
        <dbReference type="ARBA" id="ARBA00001946"/>
    </source>
</evidence>
<protein>
    <recommendedName>
        <fullName evidence="5">phosphodiesterase I</fullName>
        <ecNumber evidence="5">3.1.4.1</ecNumber>
    </recommendedName>
</protein>
<dbReference type="InterPro" id="IPR033315">
    <property type="entry name" value="Fan1-like"/>
</dbReference>
<dbReference type="EMBL" id="FNDD01000017">
    <property type="protein sequence ID" value="SDH48612.1"/>
    <property type="molecule type" value="Genomic_DNA"/>
</dbReference>
<keyword evidence="9" id="KW-0460">Magnesium</keyword>
<dbReference type="Proteomes" id="UP000198854">
    <property type="component" value="Unassembled WGS sequence"/>
</dbReference>
<dbReference type="OrthoDB" id="9803913at2"/>
<dbReference type="InterPro" id="IPR049125">
    <property type="entry name" value="FAN1-like_WH"/>
</dbReference>
<dbReference type="InterPro" id="IPR011856">
    <property type="entry name" value="tRNA_endonuc-like_dom_sf"/>
</dbReference>
<sequence>MAETELAPDYYLDNFFTLIHHAQNHYPDLLSEQERDWLQNFAGLPHASQCLLVRMLSRKGHWFRSDKLNYAEIGPVDVALVALETANMVAINPPISAAELGEHLLTKPELIALYPTLDKRLPKPQLVANLDSQNNAPLCKLEFSVIELYQPKTIDVLLLLFFANTHQDLSQFVLSDLGLHQFETYPLPKARRFFQTRAQVDQRLQLSELNQRYQNAPKLREVLVDIAAQIPTSIDHSYVDRKREQLLNHISRDLERLGEYQAALHGFNQTTLPPSRERRARIHDKLEQFAAMQLIVDDMQSHPVDISEHEVASKLAARLKRRLGEKVPRSSKTKPNQQQLSLDLSELRVEIACLNHFTQQGFETFYCENVLLNGLFGLLFWEVIFAPVDGAFINAYQSRPLDLYHPDFTLKRQNLIDQTLSQALTLPVDFWLERYKDKYSISNPFVHWQALPEMLVSQALNHIPRPILVELFKVLLSDLKLFRSGMPDLILFKDGNFEWVEVKGPGDKLQDSQLRWISHFERLKVPFSVCYVKS</sequence>
<evidence type="ECO:0000256" key="10">
    <source>
        <dbReference type="ARBA" id="ARBA00023211"/>
    </source>
</evidence>
<evidence type="ECO:0000256" key="8">
    <source>
        <dbReference type="ARBA" id="ARBA00022801"/>
    </source>
</evidence>
<accession>A0A1G8CT03</accession>
<reference evidence="12 13" key="1">
    <citation type="submission" date="2016-10" db="EMBL/GenBank/DDBJ databases">
        <authorList>
            <person name="de Groot N.N."/>
        </authorList>
    </citation>
    <scope>NUCLEOTIDE SEQUENCE [LARGE SCALE GENOMIC DNA]</scope>
    <source>
        <strain evidence="12 13">CGMCC 1.10228</strain>
    </source>
</reference>
<gene>
    <name evidence="12" type="ORF">SAMN04488136_11758</name>
</gene>
<comment type="cofactor">
    <cofactor evidence="3">
        <name>Mg(2+)</name>
        <dbReference type="ChEBI" id="CHEBI:18420"/>
    </cofactor>
</comment>
<evidence type="ECO:0000313" key="13">
    <source>
        <dbReference type="Proteomes" id="UP000198854"/>
    </source>
</evidence>
<proteinExistence type="inferred from homology"/>
<comment type="cofactor">
    <cofactor evidence="2">
        <name>Mn(2+)</name>
        <dbReference type="ChEBI" id="CHEBI:29035"/>
    </cofactor>
</comment>
<organism evidence="12 13">
    <name type="scientific">Vibrio xiamenensis</name>
    <dbReference type="NCBI Taxonomy" id="861298"/>
    <lineage>
        <taxon>Bacteria</taxon>
        <taxon>Pseudomonadati</taxon>
        <taxon>Pseudomonadota</taxon>
        <taxon>Gammaproteobacteria</taxon>
        <taxon>Vibrionales</taxon>
        <taxon>Vibrionaceae</taxon>
        <taxon>Vibrio</taxon>
    </lineage>
</organism>
<dbReference type="PANTHER" id="PTHR15749">
    <property type="entry name" value="FANCONI-ASSOCIATED NUCLEASE 1"/>
    <property type="match status" value="1"/>
</dbReference>